<keyword evidence="1" id="KW-0812">Transmembrane</keyword>
<protein>
    <submittedName>
        <fullName evidence="2">Uncharacterized protein</fullName>
    </submittedName>
</protein>
<evidence type="ECO:0000313" key="2">
    <source>
        <dbReference type="EMBL" id="QWY26439.1"/>
    </source>
</evidence>
<proteinExistence type="predicted"/>
<reference evidence="2" key="1">
    <citation type="journal article" date="2021" name="Viruses">
        <title>Discovery and Characterization of Actively Replicating DNA and Retro-Transcribing Viruses in Lower Vertebrate Hosts Based on RNA Sequencing.</title>
        <authorList>
            <person name="Chen X.X."/>
            <person name="Wu W.C."/>
            <person name="Shi M."/>
        </authorList>
    </citation>
    <scope>NUCLEOTIDE SEQUENCE</scope>
    <source>
        <strain evidence="2">Cxx6</strain>
    </source>
</reference>
<dbReference type="EMBL" id="MZ244215">
    <property type="protein sequence ID" value="QWY26439.1"/>
    <property type="molecule type" value="Genomic_DNA"/>
</dbReference>
<name>A0A8F3HTC8_9VIRU</name>
<organism evidence="2">
    <name type="scientific">Ranid herpesvirus 4</name>
    <dbReference type="NCBI Taxonomy" id="2849006"/>
    <lineage>
        <taxon>Viruses</taxon>
        <taxon>Duplodnaviria</taxon>
        <taxon>Heunggongvirae</taxon>
        <taxon>Peploviricota</taxon>
        <taxon>Herviviricetes</taxon>
        <taxon>Herpesvirales</taxon>
    </lineage>
</organism>
<sequence length="234" mass="27199">MVNKCLRNYYKGTMRFLFYICLISMRIAISSFNPYMPYMPLRRTQPRRLVKKTPTQLTPWVMVCPSQVYGDSYFNFMCLSSIEFYITCIDTTCTIPSELTYAYTRSLVSVQNLLEEESTRVRTPVDNTKPFYEKMLIKMFGTIKSIIYQNEFYKQISIAYKKNTLGDTMPFAAAVNLKDVNLKQISLNSTYLKFSQYPLRIEGKTNLCASKTKIFIKQPTKTISITVTKTILVC</sequence>
<evidence type="ECO:0000256" key="1">
    <source>
        <dbReference type="SAM" id="Phobius"/>
    </source>
</evidence>
<keyword evidence="1" id="KW-0472">Membrane</keyword>
<reference evidence="2" key="2">
    <citation type="submission" date="2021-04" db="EMBL/GenBank/DDBJ databases">
        <authorList>
            <person name="Chen X."/>
            <person name="Shi M."/>
            <person name="Wu W."/>
        </authorList>
    </citation>
    <scope>NUCLEOTIDE SEQUENCE</scope>
    <source>
        <strain evidence="2">Cxx6</strain>
    </source>
</reference>
<keyword evidence="1" id="KW-1133">Transmembrane helix</keyword>
<feature type="transmembrane region" description="Helical" evidence="1">
    <location>
        <begin position="16"/>
        <end position="38"/>
    </location>
</feature>
<accession>A0A8F3HTC8</accession>